<proteinExistence type="predicted"/>
<keyword evidence="2" id="KW-1185">Reference proteome</keyword>
<evidence type="ECO:0000313" key="1">
    <source>
        <dbReference type="EMBL" id="GBM88282.1"/>
    </source>
</evidence>
<sequence length="95" mass="10484">MHDLLAQSISASQSLAGRVVNTTGLGNGMQKSRGKYYEVFVDTERRQNAPATRTRGEMIGERYVTAALPSPEIPEGQHPRWCDQLATKKGENLLP</sequence>
<dbReference type="EMBL" id="BGPR01003451">
    <property type="protein sequence ID" value="GBM88282.1"/>
    <property type="molecule type" value="Genomic_DNA"/>
</dbReference>
<accession>A0A4Y2JG67</accession>
<dbReference type="AlphaFoldDB" id="A0A4Y2JG67"/>
<comment type="caution">
    <text evidence="1">The sequence shown here is derived from an EMBL/GenBank/DDBJ whole genome shotgun (WGS) entry which is preliminary data.</text>
</comment>
<gene>
    <name evidence="1" type="ORF">AVEN_107829_1</name>
</gene>
<dbReference type="Proteomes" id="UP000499080">
    <property type="component" value="Unassembled WGS sequence"/>
</dbReference>
<reference evidence="1 2" key="1">
    <citation type="journal article" date="2019" name="Sci. Rep.">
        <title>Orb-weaving spider Araneus ventricosus genome elucidates the spidroin gene catalogue.</title>
        <authorList>
            <person name="Kono N."/>
            <person name="Nakamura H."/>
            <person name="Ohtoshi R."/>
            <person name="Moran D.A.P."/>
            <person name="Shinohara A."/>
            <person name="Yoshida Y."/>
            <person name="Fujiwara M."/>
            <person name="Mori M."/>
            <person name="Tomita M."/>
            <person name="Arakawa K."/>
        </authorList>
    </citation>
    <scope>NUCLEOTIDE SEQUENCE [LARGE SCALE GENOMIC DNA]</scope>
</reference>
<evidence type="ECO:0000313" key="2">
    <source>
        <dbReference type="Proteomes" id="UP000499080"/>
    </source>
</evidence>
<protein>
    <submittedName>
        <fullName evidence="1">Uncharacterized protein</fullName>
    </submittedName>
</protein>
<name>A0A4Y2JG67_ARAVE</name>
<organism evidence="1 2">
    <name type="scientific">Araneus ventricosus</name>
    <name type="common">Orbweaver spider</name>
    <name type="synonym">Epeira ventricosa</name>
    <dbReference type="NCBI Taxonomy" id="182803"/>
    <lineage>
        <taxon>Eukaryota</taxon>
        <taxon>Metazoa</taxon>
        <taxon>Ecdysozoa</taxon>
        <taxon>Arthropoda</taxon>
        <taxon>Chelicerata</taxon>
        <taxon>Arachnida</taxon>
        <taxon>Araneae</taxon>
        <taxon>Araneomorphae</taxon>
        <taxon>Entelegynae</taxon>
        <taxon>Araneoidea</taxon>
        <taxon>Araneidae</taxon>
        <taxon>Araneus</taxon>
    </lineage>
</organism>